<evidence type="ECO:0000256" key="1">
    <source>
        <dbReference type="ARBA" id="ARBA00004123"/>
    </source>
</evidence>
<dbReference type="Gene3D" id="1.10.10.60">
    <property type="entry name" value="Homeodomain-like"/>
    <property type="match status" value="1"/>
</dbReference>
<keyword evidence="2 5" id="KW-0238">DNA-binding</keyword>
<dbReference type="PROSITE" id="PS50071">
    <property type="entry name" value="HOMEOBOX_2"/>
    <property type="match status" value="1"/>
</dbReference>
<dbReference type="PANTHER" id="PTHR10390">
    <property type="entry name" value="HOMEOBOX PROTEIN SIX"/>
    <property type="match status" value="1"/>
</dbReference>
<reference evidence="8" key="1">
    <citation type="submission" date="2023-10" db="EMBL/GenBank/DDBJ databases">
        <title>Genome assembly of Pristionchus species.</title>
        <authorList>
            <person name="Yoshida K."/>
            <person name="Sommer R.J."/>
        </authorList>
    </citation>
    <scope>NUCLEOTIDE SEQUENCE</scope>
    <source>
        <strain evidence="8">RS0144</strain>
    </source>
</reference>
<feature type="DNA-binding region" description="Homeobox" evidence="5">
    <location>
        <begin position="125"/>
        <end position="184"/>
    </location>
</feature>
<dbReference type="InterPro" id="IPR009057">
    <property type="entry name" value="Homeodomain-like_sf"/>
</dbReference>
<evidence type="ECO:0000256" key="2">
    <source>
        <dbReference type="ARBA" id="ARBA00023125"/>
    </source>
</evidence>
<dbReference type="EMBL" id="BTSX01000005">
    <property type="protein sequence ID" value="GMT00831.1"/>
    <property type="molecule type" value="Genomic_DNA"/>
</dbReference>
<name>A0AAV5U2W9_9BILA</name>
<accession>A0AAV5U2W9</accession>
<keyword evidence="4 5" id="KW-0539">Nucleus</keyword>
<dbReference type="InterPro" id="IPR031701">
    <property type="entry name" value="SIX1_SD"/>
</dbReference>
<evidence type="ECO:0000256" key="5">
    <source>
        <dbReference type="PROSITE-ProRule" id="PRU00108"/>
    </source>
</evidence>
<dbReference type="InterPro" id="IPR001356">
    <property type="entry name" value="HD"/>
</dbReference>
<comment type="caution">
    <text evidence="8">The sequence shown here is derived from an EMBL/GenBank/DDBJ whole genome shotgun (WGS) entry which is preliminary data.</text>
</comment>
<dbReference type="Pfam" id="PF00046">
    <property type="entry name" value="Homeodomain"/>
    <property type="match status" value="1"/>
</dbReference>
<dbReference type="SUPFAM" id="SSF46689">
    <property type="entry name" value="Homeodomain-like"/>
    <property type="match status" value="1"/>
</dbReference>
<dbReference type="GO" id="GO:0005667">
    <property type="term" value="C:transcription regulator complex"/>
    <property type="evidence" value="ECO:0007669"/>
    <property type="project" value="TreeGrafter"/>
</dbReference>
<dbReference type="CDD" id="cd00086">
    <property type="entry name" value="homeodomain"/>
    <property type="match status" value="1"/>
</dbReference>
<dbReference type="AlphaFoldDB" id="A0AAV5U2W9"/>
<keyword evidence="3 5" id="KW-0371">Homeobox</keyword>
<feature type="domain" description="Homeobox" evidence="7">
    <location>
        <begin position="123"/>
        <end position="183"/>
    </location>
</feature>
<dbReference type="GO" id="GO:0005634">
    <property type="term" value="C:nucleus"/>
    <property type="evidence" value="ECO:0007669"/>
    <property type="project" value="UniProtKB-SubCell"/>
</dbReference>
<dbReference type="GO" id="GO:0000981">
    <property type="term" value="F:DNA-binding transcription factor activity, RNA polymerase II-specific"/>
    <property type="evidence" value="ECO:0007669"/>
    <property type="project" value="TreeGrafter"/>
</dbReference>
<dbReference type="Pfam" id="PF16878">
    <property type="entry name" value="SIX1_SD"/>
    <property type="match status" value="1"/>
</dbReference>
<organism evidence="8 9">
    <name type="scientific">Pristionchus entomophagus</name>
    <dbReference type="NCBI Taxonomy" id="358040"/>
    <lineage>
        <taxon>Eukaryota</taxon>
        <taxon>Metazoa</taxon>
        <taxon>Ecdysozoa</taxon>
        <taxon>Nematoda</taxon>
        <taxon>Chromadorea</taxon>
        <taxon>Rhabditida</taxon>
        <taxon>Rhabditina</taxon>
        <taxon>Diplogasteromorpha</taxon>
        <taxon>Diplogasteroidea</taxon>
        <taxon>Neodiplogasteridae</taxon>
        <taxon>Pristionchus</taxon>
    </lineage>
</organism>
<feature type="non-terminal residue" evidence="8">
    <location>
        <position position="203"/>
    </location>
</feature>
<gene>
    <name evidence="8" type="ORF">PENTCL1PPCAC_23005</name>
</gene>
<comment type="subcellular location">
    <subcellularLocation>
        <location evidence="1 5 6">Nucleus</location>
    </subcellularLocation>
</comment>
<keyword evidence="9" id="KW-1185">Reference proteome</keyword>
<sequence length="203" mass="24349">MHYTSFSPIQFDCLCHTLYQSKEGGSLVKLFRENETLLSTMGEQYWTDYVVLGYLLAQFHSEQYERLFETISGGVFSTRHYKELQDLWYAGRYKESEKKRHKILGAVEKYRIRRKYPPPSTIWDGQETVYSFKENSRKYLKQFYKSNPYPSLEQKKEIFRMTDLELVQISNWFKNRRQREKGVKSSPSFFISFHLFSLVSCGR</sequence>
<dbReference type="GO" id="GO:0000978">
    <property type="term" value="F:RNA polymerase II cis-regulatory region sequence-specific DNA binding"/>
    <property type="evidence" value="ECO:0007669"/>
    <property type="project" value="TreeGrafter"/>
</dbReference>
<evidence type="ECO:0000256" key="4">
    <source>
        <dbReference type="ARBA" id="ARBA00023242"/>
    </source>
</evidence>
<dbReference type="SMART" id="SM00389">
    <property type="entry name" value="HOX"/>
    <property type="match status" value="1"/>
</dbReference>
<evidence type="ECO:0000313" key="9">
    <source>
        <dbReference type="Proteomes" id="UP001432027"/>
    </source>
</evidence>
<proteinExistence type="predicted"/>
<evidence type="ECO:0000256" key="6">
    <source>
        <dbReference type="RuleBase" id="RU000682"/>
    </source>
</evidence>
<evidence type="ECO:0000313" key="8">
    <source>
        <dbReference type="EMBL" id="GMT00831.1"/>
    </source>
</evidence>
<evidence type="ECO:0000259" key="7">
    <source>
        <dbReference type="PROSITE" id="PS50071"/>
    </source>
</evidence>
<evidence type="ECO:0000256" key="3">
    <source>
        <dbReference type="ARBA" id="ARBA00023155"/>
    </source>
</evidence>
<dbReference type="Proteomes" id="UP001432027">
    <property type="component" value="Unassembled WGS sequence"/>
</dbReference>
<dbReference type="PANTHER" id="PTHR10390:SF44">
    <property type="entry name" value="SIX HOMEOBOX 4"/>
    <property type="match status" value="1"/>
</dbReference>
<protein>
    <recommendedName>
        <fullName evidence="7">Homeobox domain-containing protein</fullName>
    </recommendedName>
</protein>